<comment type="caution">
    <text evidence="1">The sequence shown here is derived from an EMBL/GenBank/DDBJ whole genome shotgun (WGS) entry which is preliminary data.</text>
</comment>
<sequence length="95" mass="10805">MISHPMKIHLKDNAVPFAIHMPRSIPFAIQSLVKEELDLLVMQGIIKPADALYGYWEMEHGEEDRHLTTFIIPCSKFKLSRGPMGFTATGDAFYL</sequence>
<dbReference type="Proteomes" id="UP001381693">
    <property type="component" value="Unassembled WGS sequence"/>
</dbReference>
<proteinExistence type="predicted"/>
<keyword evidence="2" id="KW-1185">Reference proteome</keyword>
<dbReference type="EMBL" id="JAXCGZ010007825">
    <property type="protein sequence ID" value="KAK7078457.1"/>
    <property type="molecule type" value="Genomic_DNA"/>
</dbReference>
<dbReference type="GO" id="GO:0071897">
    <property type="term" value="P:DNA biosynthetic process"/>
    <property type="evidence" value="ECO:0007669"/>
    <property type="project" value="UniProtKB-ARBA"/>
</dbReference>
<gene>
    <name evidence="1" type="ORF">SK128_012071</name>
</gene>
<dbReference type="AlphaFoldDB" id="A0AAN9ABX4"/>
<reference evidence="1 2" key="1">
    <citation type="submission" date="2023-11" db="EMBL/GenBank/DDBJ databases">
        <title>Halocaridina rubra genome assembly.</title>
        <authorList>
            <person name="Smith C."/>
        </authorList>
    </citation>
    <scope>NUCLEOTIDE SEQUENCE [LARGE SCALE GENOMIC DNA]</scope>
    <source>
        <strain evidence="1">EP-1</strain>
        <tissue evidence="1">Whole</tissue>
    </source>
</reference>
<organism evidence="1 2">
    <name type="scientific">Halocaridina rubra</name>
    <name type="common">Hawaiian red shrimp</name>
    <dbReference type="NCBI Taxonomy" id="373956"/>
    <lineage>
        <taxon>Eukaryota</taxon>
        <taxon>Metazoa</taxon>
        <taxon>Ecdysozoa</taxon>
        <taxon>Arthropoda</taxon>
        <taxon>Crustacea</taxon>
        <taxon>Multicrustacea</taxon>
        <taxon>Malacostraca</taxon>
        <taxon>Eumalacostraca</taxon>
        <taxon>Eucarida</taxon>
        <taxon>Decapoda</taxon>
        <taxon>Pleocyemata</taxon>
        <taxon>Caridea</taxon>
        <taxon>Atyoidea</taxon>
        <taxon>Atyidae</taxon>
        <taxon>Halocaridina</taxon>
    </lineage>
</organism>
<protein>
    <submittedName>
        <fullName evidence="1">Uncharacterized protein</fullName>
    </submittedName>
</protein>
<name>A0AAN9ABX4_HALRR</name>
<dbReference type="SUPFAM" id="SSF56672">
    <property type="entry name" value="DNA/RNA polymerases"/>
    <property type="match status" value="1"/>
</dbReference>
<dbReference type="InterPro" id="IPR043502">
    <property type="entry name" value="DNA/RNA_pol_sf"/>
</dbReference>
<accession>A0AAN9ABX4</accession>
<evidence type="ECO:0000313" key="1">
    <source>
        <dbReference type="EMBL" id="KAK7078457.1"/>
    </source>
</evidence>
<evidence type="ECO:0000313" key="2">
    <source>
        <dbReference type="Proteomes" id="UP001381693"/>
    </source>
</evidence>